<proteinExistence type="predicted"/>
<dbReference type="RefSeq" id="WP_230741556.1">
    <property type="nucleotide sequence ID" value="NZ_PGCK01000004.1"/>
</dbReference>
<reference evidence="1 2" key="1">
    <citation type="submission" date="2017-11" db="EMBL/GenBank/DDBJ databases">
        <title>Isolation and Characterization of Family Methanocellaceae Species from Potential Methane Hydrate Area Offshore Southwestern Taiwan.</title>
        <authorList>
            <person name="Zhang W.-L."/>
            <person name="Chen W.-C."/>
            <person name="Lai M.-C."/>
            <person name="Chen S.-C."/>
        </authorList>
    </citation>
    <scope>NUCLEOTIDE SEQUENCE [LARGE SCALE GENOMIC DNA]</scope>
    <source>
        <strain evidence="1 2">CWC-04</strain>
    </source>
</reference>
<organism evidence="1 2">
    <name type="scientific">Methanooceanicella nereidis</name>
    <dbReference type="NCBI Taxonomy" id="2052831"/>
    <lineage>
        <taxon>Archaea</taxon>
        <taxon>Methanobacteriati</taxon>
        <taxon>Methanobacteriota</taxon>
        <taxon>Stenosarchaea group</taxon>
        <taxon>Methanomicrobia</taxon>
        <taxon>Methanocellales</taxon>
        <taxon>Methanocellaceae</taxon>
        <taxon>Methanooceanicella</taxon>
    </lineage>
</organism>
<accession>A0AAP2RC22</accession>
<comment type="caution">
    <text evidence="1">The sequence shown here is derived from an EMBL/GenBank/DDBJ whole genome shotgun (WGS) entry which is preliminary data.</text>
</comment>
<evidence type="ECO:0000313" key="1">
    <source>
        <dbReference type="EMBL" id="MCD1294723.1"/>
    </source>
</evidence>
<gene>
    <name evidence="1" type="ORF">CUJ83_06890</name>
</gene>
<dbReference type="AlphaFoldDB" id="A0AAP2RC22"/>
<protein>
    <submittedName>
        <fullName evidence="1">Uncharacterized protein</fullName>
    </submittedName>
</protein>
<keyword evidence="2" id="KW-1185">Reference proteome</keyword>
<dbReference type="EMBL" id="PGCK01000004">
    <property type="protein sequence ID" value="MCD1294723.1"/>
    <property type="molecule type" value="Genomic_DNA"/>
</dbReference>
<sequence length="95" mass="10720">MAPEEIAEQKIDVEAEIEDAVKSGQFPDRNSAIIGLMKQLIDYQKGALKGKIKGSPVNGVEKYREEKWKALIESARGDEDRAVQMYIDELKKLNI</sequence>
<name>A0AAP2RC22_9EURY</name>
<dbReference type="Proteomes" id="UP001320159">
    <property type="component" value="Unassembled WGS sequence"/>
</dbReference>
<evidence type="ECO:0000313" key="2">
    <source>
        <dbReference type="Proteomes" id="UP001320159"/>
    </source>
</evidence>